<dbReference type="PANTHER" id="PTHR45947">
    <property type="entry name" value="SULFOQUINOVOSYL TRANSFERASE SQD2"/>
    <property type="match status" value="1"/>
</dbReference>
<gene>
    <name evidence="2" type="ORF">IPP15_17685</name>
</gene>
<dbReference type="PANTHER" id="PTHR45947:SF3">
    <property type="entry name" value="SULFOQUINOVOSYL TRANSFERASE SQD2"/>
    <property type="match status" value="1"/>
</dbReference>
<dbReference type="Gene3D" id="3.40.50.2000">
    <property type="entry name" value="Glycogen Phosphorylase B"/>
    <property type="match status" value="2"/>
</dbReference>
<evidence type="ECO:0000313" key="3">
    <source>
        <dbReference type="Proteomes" id="UP000808337"/>
    </source>
</evidence>
<protein>
    <submittedName>
        <fullName evidence="2">Glycosyltransferase</fullName>
    </submittedName>
</protein>
<feature type="domain" description="Glycosyltransferase subfamily 4-like N-terminal" evidence="1">
    <location>
        <begin position="29"/>
        <end position="204"/>
    </location>
</feature>
<dbReference type="EMBL" id="JADKGY010000029">
    <property type="protein sequence ID" value="MBK9984172.1"/>
    <property type="molecule type" value="Genomic_DNA"/>
</dbReference>
<sequence>MRIVYVTSRFPFPVEKGDKLRAFHQIRILSKRHEIHLVAISHKSISQEALDAMRPYCKSVRVFRIREWLLPFQILSGWLEGLPLQVSYFLDRTIKRQVQYHIIHIEPDHVICQLIRAAGYVRALPFQKTLDYMDVFSEGMHQLAVQHKRFSFFFEMEARRLAAYERTIYKDFDHHIIISAQDRERLKMPSKDQISVIPNGVDTKYWHNTGPHTASHDLVFVGNLGYGPNKSTASFIVKNILPALLKRKRKVKLLIAGARPGHEVSAFSTIEGVTVKGWVEDIREAYQDGRIFVAPMFSGLGLQNKILEAMSMRLPCVTSSMVNNAIGAMPGKHILVADNIDDIVNCIELLLDHPDRYEEIANAGREYVEAHFNWDDQVNKLEKLIFTQNEYLPK</sequence>
<dbReference type="InterPro" id="IPR050194">
    <property type="entry name" value="Glycosyltransferase_grp1"/>
</dbReference>
<dbReference type="SUPFAM" id="SSF53756">
    <property type="entry name" value="UDP-Glycosyltransferase/glycogen phosphorylase"/>
    <property type="match status" value="1"/>
</dbReference>
<proteinExistence type="predicted"/>
<dbReference type="InterPro" id="IPR028098">
    <property type="entry name" value="Glyco_trans_4-like_N"/>
</dbReference>
<accession>A0A9D7SYA1</accession>
<evidence type="ECO:0000259" key="1">
    <source>
        <dbReference type="Pfam" id="PF13439"/>
    </source>
</evidence>
<dbReference type="AlphaFoldDB" id="A0A9D7SYA1"/>
<dbReference type="Proteomes" id="UP000808337">
    <property type="component" value="Unassembled WGS sequence"/>
</dbReference>
<comment type="caution">
    <text evidence="2">The sequence shown here is derived from an EMBL/GenBank/DDBJ whole genome shotgun (WGS) entry which is preliminary data.</text>
</comment>
<dbReference type="GO" id="GO:0016757">
    <property type="term" value="F:glycosyltransferase activity"/>
    <property type="evidence" value="ECO:0007669"/>
    <property type="project" value="TreeGrafter"/>
</dbReference>
<dbReference type="Pfam" id="PF13439">
    <property type="entry name" value="Glyco_transf_4"/>
    <property type="match status" value="1"/>
</dbReference>
<dbReference type="CDD" id="cd03801">
    <property type="entry name" value="GT4_PimA-like"/>
    <property type="match status" value="1"/>
</dbReference>
<reference evidence="2 3" key="1">
    <citation type="submission" date="2020-10" db="EMBL/GenBank/DDBJ databases">
        <title>Connecting structure to function with the recovery of over 1000 high-quality activated sludge metagenome-assembled genomes encoding full-length rRNA genes using long-read sequencing.</title>
        <authorList>
            <person name="Singleton C.M."/>
            <person name="Petriglieri F."/>
            <person name="Kristensen J.M."/>
            <person name="Kirkegaard R.H."/>
            <person name="Michaelsen T.Y."/>
            <person name="Andersen M.H."/>
            <person name="Karst S.M."/>
            <person name="Dueholm M.S."/>
            <person name="Nielsen P.H."/>
            <person name="Albertsen M."/>
        </authorList>
    </citation>
    <scope>NUCLEOTIDE SEQUENCE [LARGE SCALE GENOMIC DNA]</scope>
    <source>
        <strain evidence="2">Ribe_18-Q3-R11-54_MAXAC.273</strain>
    </source>
</reference>
<name>A0A9D7SYA1_9BACT</name>
<dbReference type="Pfam" id="PF13692">
    <property type="entry name" value="Glyco_trans_1_4"/>
    <property type="match status" value="1"/>
</dbReference>
<evidence type="ECO:0000313" key="2">
    <source>
        <dbReference type="EMBL" id="MBK9984172.1"/>
    </source>
</evidence>
<organism evidence="2 3">
    <name type="scientific">Candidatus Opimibacter skivensis</name>
    <dbReference type="NCBI Taxonomy" id="2982028"/>
    <lineage>
        <taxon>Bacteria</taxon>
        <taxon>Pseudomonadati</taxon>
        <taxon>Bacteroidota</taxon>
        <taxon>Saprospiria</taxon>
        <taxon>Saprospirales</taxon>
        <taxon>Saprospiraceae</taxon>
        <taxon>Candidatus Opimibacter</taxon>
    </lineage>
</organism>